<organism evidence="1 2">
    <name type="scientific">Funneliformis caledonium</name>
    <dbReference type="NCBI Taxonomy" id="1117310"/>
    <lineage>
        <taxon>Eukaryota</taxon>
        <taxon>Fungi</taxon>
        <taxon>Fungi incertae sedis</taxon>
        <taxon>Mucoromycota</taxon>
        <taxon>Glomeromycotina</taxon>
        <taxon>Glomeromycetes</taxon>
        <taxon>Glomerales</taxon>
        <taxon>Glomeraceae</taxon>
        <taxon>Funneliformis</taxon>
    </lineage>
</organism>
<dbReference type="OrthoDB" id="10556323at2759"/>
<protein>
    <submittedName>
        <fullName evidence="1">8952_t:CDS:1</fullName>
    </submittedName>
</protein>
<dbReference type="AlphaFoldDB" id="A0A9N9DMY4"/>
<evidence type="ECO:0000313" key="2">
    <source>
        <dbReference type="Proteomes" id="UP000789570"/>
    </source>
</evidence>
<keyword evidence="2" id="KW-1185">Reference proteome</keyword>
<accession>A0A9N9DMY4</accession>
<proteinExistence type="predicted"/>
<feature type="non-terminal residue" evidence="1">
    <location>
        <position position="108"/>
    </location>
</feature>
<reference evidence="1" key="1">
    <citation type="submission" date="2021-06" db="EMBL/GenBank/DDBJ databases">
        <authorList>
            <person name="Kallberg Y."/>
            <person name="Tangrot J."/>
            <person name="Rosling A."/>
        </authorList>
    </citation>
    <scope>NUCLEOTIDE SEQUENCE</scope>
    <source>
        <strain evidence="1">UK204</strain>
    </source>
</reference>
<name>A0A9N9DMY4_9GLOM</name>
<gene>
    <name evidence="1" type="ORF">FCALED_LOCUS10815</name>
</gene>
<dbReference type="Proteomes" id="UP000789570">
    <property type="component" value="Unassembled WGS sequence"/>
</dbReference>
<comment type="caution">
    <text evidence="1">The sequence shown here is derived from an EMBL/GenBank/DDBJ whole genome shotgun (WGS) entry which is preliminary data.</text>
</comment>
<sequence length="108" mass="12521">KSIVRKKNKRHLAITDTELQELIRQGLVVDEVYELENQCDNPREKVYHALMRELFGMKAFCKSFIQASLISKAQYFGNKIDQHIANFIIQIGEGKKGWLNHESVITLC</sequence>
<evidence type="ECO:0000313" key="1">
    <source>
        <dbReference type="EMBL" id="CAG8646004.1"/>
    </source>
</evidence>
<dbReference type="EMBL" id="CAJVPQ010004165">
    <property type="protein sequence ID" value="CAG8646004.1"/>
    <property type="molecule type" value="Genomic_DNA"/>
</dbReference>